<name>A0AAE2ZPR8_9HYPH</name>
<accession>A0AAE2ZPR8</accession>
<evidence type="ECO:0000313" key="1">
    <source>
        <dbReference type="EMBL" id="MBW8637352.1"/>
    </source>
</evidence>
<dbReference type="Proteomes" id="UP001196509">
    <property type="component" value="Unassembled WGS sequence"/>
</dbReference>
<sequence length="165" mass="19018">MKTRALEMPEYLTELLTLTFNRMGLQTPDTSEDAVTIPLQYEDGTELSLVILYVVQKGWLFWKNPKALVSVAELDQPWPHNLNQMAFGKPGAVQSLNQTDGKTSHHIRFIDQWMHSNKEHQHHILHQKSMKVFSFWATSFQTNAILDSCSEFSANDLLRYVRAAK</sequence>
<dbReference type="AlphaFoldDB" id="A0AAE2ZPR8"/>
<protein>
    <submittedName>
        <fullName evidence="1">Uncharacterized protein</fullName>
    </submittedName>
</protein>
<organism evidence="1 2">
    <name type="scientific">Flavimaribacter sediminis</name>
    <dbReference type="NCBI Taxonomy" id="2865987"/>
    <lineage>
        <taxon>Bacteria</taxon>
        <taxon>Pseudomonadati</taxon>
        <taxon>Pseudomonadota</taxon>
        <taxon>Alphaproteobacteria</taxon>
        <taxon>Hyphomicrobiales</taxon>
        <taxon>Rhizobiaceae</taxon>
        <taxon>Flavimaribacter</taxon>
    </lineage>
</organism>
<dbReference type="EMBL" id="JAICBX010000002">
    <property type="protein sequence ID" value="MBW8637352.1"/>
    <property type="molecule type" value="Genomic_DNA"/>
</dbReference>
<evidence type="ECO:0000313" key="2">
    <source>
        <dbReference type="Proteomes" id="UP001196509"/>
    </source>
</evidence>
<keyword evidence="2" id="KW-1185">Reference proteome</keyword>
<dbReference type="RefSeq" id="WP_220228062.1">
    <property type="nucleotide sequence ID" value="NZ_JAICBX010000002.1"/>
</dbReference>
<reference evidence="1" key="1">
    <citation type="submission" date="2021-08" db="EMBL/GenBank/DDBJ databases">
        <title>Hoeflea bacterium WL0058 sp. nov., isolated from the sediment.</title>
        <authorList>
            <person name="Wang L."/>
            <person name="Zhang D."/>
        </authorList>
    </citation>
    <scope>NUCLEOTIDE SEQUENCE</scope>
    <source>
        <strain evidence="1">WL0058</strain>
    </source>
</reference>
<proteinExistence type="predicted"/>
<comment type="caution">
    <text evidence="1">The sequence shown here is derived from an EMBL/GenBank/DDBJ whole genome shotgun (WGS) entry which is preliminary data.</text>
</comment>
<gene>
    <name evidence="1" type="ORF">K1W69_09145</name>
</gene>